<reference evidence="3" key="1">
    <citation type="journal article" date="2019" name="Int. J. Syst. Evol. Microbiol.">
        <title>The Global Catalogue of Microorganisms (GCM) 10K type strain sequencing project: providing services to taxonomists for standard genome sequencing and annotation.</title>
        <authorList>
            <consortium name="The Broad Institute Genomics Platform"/>
            <consortium name="The Broad Institute Genome Sequencing Center for Infectious Disease"/>
            <person name="Wu L."/>
            <person name="Ma J."/>
        </authorList>
    </citation>
    <scope>NUCLEOTIDE SEQUENCE [LARGE SCALE GENOMIC DNA]</scope>
    <source>
        <strain evidence="3">JCM 13501</strain>
    </source>
</reference>
<evidence type="ECO:0000313" key="2">
    <source>
        <dbReference type="EMBL" id="GGM15606.1"/>
    </source>
</evidence>
<accession>A0ABQ2GXD9</accession>
<evidence type="ECO:0000313" key="3">
    <source>
        <dbReference type="Proteomes" id="UP000616499"/>
    </source>
</evidence>
<name>A0ABQ2GXD9_9PSED</name>
<comment type="caution">
    <text evidence="2">The sequence shown here is derived from an EMBL/GenBank/DDBJ whole genome shotgun (WGS) entry which is preliminary data.</text>
</comment>
<dbReference type="Proteomes" id="UP000616499">
    <property type="component" value="Unassembled WGS sequence"/>
</dbReference>
<keyword evidence="3" id="KW-1185">Reference proteome</keyword>
<sequence length="54" mass="6084">MIIFVLAGRVELLQVIKGWVVEIHDHVPLETGSEKARDETANTSLTVEPARWVE</sequence>
<protein>
    <submittedName>
        <fullName evidence="2">Uncharacterized protein</fullName>
    </submittedName>
</protein>
<dbReference type="EMBL" id="BMNW01000006">
    <property type="protein sequence ID" value="GGM15606.1"/>
    <property type="molecule type" value="Genomic_DNA"/>
</dbReference>
<gene>
    <name evidence="2" type="ORF">GCM10009425_28120</name>
</gene>
<feature type="region of interest" description="Disordered" evidence="1">
    <location>
        <begin position="32"/>
        <end position="54"/>
    </location>
</feature>
<organism evidence="2 3">
    <name type="scientific">Pseudomonas asuensis</name>
    <dbReference type="NCBI Taxonomy" id="1825787"/>
    <lineage>
        <taxon>Bacteria</taxon>
        <taxon>Pseudomonadati</taxon>
        <taxon>Pseudomonadota</taxon>
        <taxon>Gammaproteobacteria</taxon>
        <taxon>Pseudomonadales</taxon>
        <taxon>Pseudomonadaceae</taxon>
        <taxon>Pseudomonas</taxon>
    </lineage>
</organism>
<proteinExistence type="predicted"/>
<evidence type="ECO:0000256" key="1">
    <source>
        <dbReference type="SAM" id="MobiDB-lite"/>
    </source>
</evidence>